<evidence type="ECO:0000259" key="7">
    <source>
        <dbReference type="Pfam" id="PF01627"/>
    </source>
</evidence>
<dbReference type="GO" id="GO:0080038">
    <property type="term" value="P:positive regulation of cytokinin-activated signaling pathway"/>
    <property type="evidence" value="ECO:0007669"/>
    <property type="project" value="UniProtKB-ARBA"/>
</dbReference>
<dbReference type="InterPro" id="IPR036641">
    <property type="entry name" value="HPT_dom_sf"/>
</dbReference>
<dbReference type="EMBL" id="CM007385">
    <property type="protein sequence ID" value="ONK68356.1"/>
    <property type="molecule type" value="Genomic_DNA"/>
</dbReference>
<dbReference type="Gene3D" id="1.20.120.160">
    <property type="entry name" value="HPT domain"/>
    <property type="match status" value="1"/>
</dbReference>
<dbReference type="Proteomes" id="UP000243459">
    <property type="component" value="Chromosome 5"/>
</dbReference>
<dbReference type="SUPFAM" id="SSF47226">
    <property type="entry name" value="Histidine-containing phosphotransfer domain, HPT domain"/>
    <property type="match status" value="1"/>
</dbReference>
<sequence>MKFNLASWPDLCRRALDLSALGFVIVIKDQENVIRELLMKFNITSWPDLCRRALDLFALRFVIVIMDQENVKRKLLMKFNLTSWSDISRRALDLSALGFVIMIKDQENVTVSRDVVTKSRVGDILAKKKDKPMEELNQLQNKVADITLDLLREEILDEQFRQLQRLQDDGMQEFVSEMLSLYVNETEKIINEMDSDIVEGFDKVDAHAIQLKGSSVSIGAKRVANACQTILNCCKENNHAGGVEGLAILKQEYSLLKTKVEPLLSLEREIIALHRSTNAPQNR</sequence>
<dbReference type="PANTHER" id="PTHR28242">
    <property type="entry name" value="PHOSPHORELAY INTERMEDIATE PROTEIN YPD1"/>
    <property type="match status" value="1"/>
</dbReference>
<reference evidence="9" key="1">
    <citation type="journal article" date="2017" name="Nat. Commun.">
        <title>The asparagus genome sheds light on the origin and evolution of a young Y chromosome.</title>
        <authorList>
            <person name="Harkess A."/>
            <person name="Zhou J."/>
            <person name="Xu C."/>
            <person name="Bowers J.E."/>
            <person name="Van der Hulst R."/>
            <person name="Ayyampalayam S."/>
            <person name="Mercati F."/>
            <person name="Riccardi P."/>
            <person name="McKain M.R."/>
            <person name="Kakrana A."/>
            <person name="Tang H."/>
            <person name="Ray J."/>
            <person name="Groenendijk J."/>
            <person name="Arikit S."/>
            <person name="Mathioni S.M."/>
            <person name="Nakano M."/>
            <person name="Shan H."/>
            <person name="Telgmann-Rauber A."/>
            <person name="Kanno A."/>
            <person name="Yue Z."/>
            <person name="Chen H."/>
            <person name="Li W."/>
            <person name="Chen Y."/>
            <person name="Xu X."/>
            <person name="Zhang Y."/>
            <person name="Luo S."/>
            <person name="Chen H."/>
            <person name="Gao J."/>
            <person name="Mao Z."/>
            <person name="Pires J.C."/>
            <person name="Luo M."/>
            <person name="Kudrna D."/>
            <person name="Wing R.A."/>
            <person name="Meyers B.C."/>
            <person name="Yi K."/>
            <person name="Kong H."/>
            <person name="Lavrijsen P."/>
            <person name="Sunseri F."/>
            <person name="Falavigna A."/>
            <person name="Ye Y."/>
            <person name="Leebens-Mack J.H."/>
            <person name="Chen G."/>
        </authorList>
    </citation>
    <scope>NUCLEOTIDE SEQUENCE [LARGE SCALE GENOMIC DNA]</scope>
    <source>
        <strain evidence="9">cv. DH0086</strain>
    </source>
</reference>
<organism evidence="8 9">
    <name type="scientific">Asparagus officinalis</name>
    <name type="common">Garden asparagus</name>
    <dbReference type="NCBI Taxonomy" id="4686"/>
    <lineage>
        <taxon>Eukaryota</taxon>
        <taxon>Viridiplantae</taxon>
        <taxon>Streptophyta</taxon>
        <taxon>Embryophyta</taxon>
        <taxon>Tracheophyta</taxon>
        <taxon>Spermatophyta</taxon>
        <taxon>Magnoliopsida</taxon>
        <taxon>Liliopsida</taxon>
        <taxon>Asparagales</taxon>
        <taxon>Asparagaceae</taxon>
        <taxon>Asparagoideae</taxon>
        <taxon>Asparagus</taxon>
    </lineage>
</organism>
<keyword evidence="1" id="KW-0963">Cytoplasm</keyword>
<dbReference type="AlphaFoldDB" id="A0A5P1EQZ3"/>
<dbReference type="Pfam" id="PF01627">
    <property type="entry name" value="Hpt"/>
    <property type="match status" value="1"/>
</dbReference>
<evidence type="ECO:0000313" key="8">
    <source>
        <dbReference type="EMBL" id="ONK68356.1"/>
    </source>
</evidence>
<keyword evidence="4" id="KW-0539">Nucleus</keyword>
<evidence type="ECO:0000256" key="2">
    <source>
        <dbReference type="ARBA" id="ARBA00022864"/>
    </source>
</evidence>
<keyword evidence="2 6" id="KW-0932">Cytokinin signaling pathway</keyword>
<proteinExistence type="predicted"/>
<dbReference type="PANTHER" id="PTHR28242:SF52">
    <property type="entry name" value="PHOSPHORELAY INTERMEDIATE PROTEIN YPD1"/>
    <property type="match status" value="1"/>
</dbReference>
<comment type="function">
    <text evidence="5">Functions as a two-component phosphorelay mediators between cytokinin sensor histidine kinases and response regulators (B-type ARRs). Plays an important role in propagating cytokinin signal transduction through the multistep His-to-Asp phosphorelay. Functions as a positive regulator of the cytokinin signaling pathway. May play a regulatory role in salt and drought tolerance during plant development.</text>
</comment>
<keyword evidence="9" id="KW-1185">Reference proteome</keyword>
<dbReference type="GO" id="GO:0009927">
    <property type="term" value="F:histidine phosphotransfer kinase activity"/>
    <property type="evidence" value="ECO:0007669"/>
    <property type="project" value="UniProtKB-UniRule"/>
</dbReference>
<feature type="domain" description="HPt" evidence="7">
    <location>
        <begin position="177"/>
        <end position="257"/>
    </location>
</feature>
<evidence type="ECO:0000256" key="6">
    <source>
        <dbReference type="RuleBase" id="RU369004"/>
    </source>
</evidence>
<comment type="domain">
    <text evidence="6">Histidine-containing phosphotransfer domain (HPt) contains an active histidine that mediates the phosphotransfer.</text>
</comment>
<dbReference type="InterPro" id="IPR008207">
    <property type="entry name" value="Sig_transdc_His_kin_Hpt_dom"/>
</dbReference>
<evidence type="ECO:0000256" key="1">
    <source>
        <dbReference type="ARBA" id="ARBA00022490"/>
    </source>
</evidence>
<dbReference type="FunFam" id="1.20.120.160:FF:000001">
    <property type="entry name" value="Histidine-containing phosphotransfer protein 1"/>
    <property type="match status" value="1"/>
</dbReference>
<protein>
    <recommendedName>
        <fullName evidence="6">Histidine-containing phosphotransfer protein</fullName>
    </recommendedName>
</protein>
<name>A0A5P1EQZ3_ASPOF</name>
<dbReference type="GO" id="GO:0009736">
    <property type="term" value="P:cytokinin-activated signaling pathway"/>
    <property type="evidence" value="ECO:0007669"/>
    <property type="project" value="UniProtKB-KW"/>
</dbReference>
<accession>A0A5P1EQZ3</accession>
<dbReference type="GO" id="GO:0043424">
    <property type="term" value="F:protein histidine kinase binding"/>
    <property type="evidence" value="ECO:0007669"/>
    <property type="project" value="UniProtKB-UniRule"/>
</dbReference>
<evidence type="ECO:0000256" key="5">
    <source>
        <dbReference type="ARBA" id="ARBA00057097"/>
    </source>
</evidence>
<keyword evidence="3 6" id="KW-0902">Two-component regulatory system</keyword>
<evidence type="ECO:0000313" key="9">
    <source>
        <dbReference type="Proteomes" id="UP000243459"/>
    </source>
</evidence>
<dbReference type="GO" id="GO:0005634">
    <property type="term" value="C:nucleus"/>
    <property type="evidence" value="ECO:0007669"/>
    <property type="project" value="UniProtKB-SubCell"/>
</dbReference>
<evidence type="ECO:0000256" key="4">
    <source>
        <dbReference type="ARBA" id="ARBA00023242"/>
    </source>
</evidence>
<gene>
    <name evidence="8" type="ORF">A4U43_C05F10560</name>
</gene>
<dbReference type="GO" id="GO:0000160">
    <property type="term" value="P:phosphorelay signal transduction system"/>
    <property type="evidence" value="ECO:0007669"/>
    <property type="project" value="UniProtKB-UniRule"/>
</dbReference>
<dbReference type="InterPro" id="IPR045871">
    <property type="entry name" value="AHP1-5/YPD1"/>
</dbReference>
<dbReference type="GO" id="GO:0005829">
    <property type="term" value="C:cytosol"/>
    <property type="evidence" value="ECO:0007669"/>
    <property type="project" value="UniProtKB-SubCell"/>
</dbReference>
<dbReference type="Gramene" id="ONK68356">
    <property type="protein sequence ID" value="ONK68356"/>
    <property type="gene ID" value="A4U43_C05F10560"/>
</dbReference>
<comment type="subcellular location">
    <subcellularLocation>
        <location evidence="6">Cytoplasm</location>
        <location evidence="6">Cytosol</location>
    </subcellularLocation>
    <subcellularLocation>
        <location evidence="6">Nucleus</location>
    </subcellularLocation>
</comment>
<evidence type="ECO:0000256" key="3">
    <source>
        <dbReference type="ARBA" id="ARBA00023012"/>
    </source>
</evidence>